<feature type="compositionally biased region" description="Polar residues" evidence="4">
    <location>
        <begin position="571"/>
        <end position="590"/>
    </location>
</feature>
<keyword evidence="2" id="KW-0677">Repeat</keyword>
<reference evidence="6" key="2">
    <citation type="submission" date="2015-01" db="EMBL/GenBank/DDBJ databases">
        <title>Evolutionary Origins and Diversification of the Mycorrhizal Mutualists.</title>
        <authorList>
            <consortium name="DOE Joint Genome Institute"/>
            <consortium name="Mycorrhizal Genomics Consortium"/>
            <person name="Kohler A."/>
            <person name="Kuo A."/>
            <person name="Nagy L.G."/>
            <person name="Floudas D."/>
            <person name="Copeland A."/>
            <person name="Barry K.W."/>
            <person name="Cichocki N."/>
            <person name="Veneault-Fourrey C."/>
            <person name="LaButti K."/>
            <person name="Lindquist E.A."/>
            <person name="Lipzen A."/>
            <person name="Lundell T."/>
            <person name="Morin E."/>
            <person name="Murat C."/>
            <person name="Riley R."/>
            <person name="Ohm R."/>
            <person name="Sun H."/>
            <person name="Tunlid A."/>
            <person name="Henrissat B."/>
            <person name="Grigoriev I.V."/>
            <person name="Hibbett D.S."/>
            <person name="Martin F."/>
        </authorList>
    </citation>
    <scope>NUCLEOTIDE SEQUENCE [LARGE SCALE GENOMIC DNA]</scope>
    <source>
        <strain evidence="6">ATCC 200175</strain>
    </source>
</reference>
<evidence type="ECO:0000313" key="6">
    <source>
        <dbReference type="Proteomes" id="UP000053647"/>
    </source>
</evidence>
<feature type="region of interest" description="Disordered" evidence="4">
    <location>
        <begin position="532"/>
        <end position="551"/>
    </location>
</feature>
<evidence type="ECO:0000256" key="1">
    <source>
        <dbReference type="ARBA" id="ARBA00022574"/>
    </source>
</evidence>
<dbReference type="HOGENOM" id="CLU_016266_1_0_1"/>
<dbReference type="Pfam" id="PF00400">
    <property type="entry name" value="WD40"/>
    <property type="match status" value="5"/>
</dbReference>
<reference evidence="5 6" key="1">
    <citation type="submission" date="2014-06" db="EMBL/GenBank/DDBJ databases">
        <authorList>
            <consortium name="DOE Joint Genome Institute"/>
            <person name="Kuo A."/>
            <person name="Kohler A."/>
            <person name="Nagy L.G."/>
            <person name="Floudas D."/>
            <person name="Copeland A."/>
            <person name="Barry K.W."/>
            <person name="Cichocki N."/>
            <person name="Veneault-Fourrey C."/>
            <person name="LaButti K."/>
            <person name="Lindquist E.A."/>
            <person name="Lipzen A."/>
            <person name="Lundell T."/>
            <person name="Morin E."/>
            <person name="Murat C."/>
            <person name="Sun H."/>
            <person name="Tunlid A."/>
            <person name="Henrissat B."/>
            <person name="Grigoriev I.V."/>
            <person name="Hibbett D.S."/>
            <person name="Martin F."/>
            <person name="Nordberg H.P."/>
            <person name="Cantor M.N."/>
            <person name="Hua S.X."/>
        </authorList>
    </citation>
    <scope>NUCLEOTIDE SEQUENCE [LARGE SCALE GENOMIC DNA]</scope>
    <source>
        <strain evidence="5 6">ATCC 200175</strain>
    </source>
</reference>
<dbReference type="InterPro" id="IPR015943">
    <property type="entry name" value="WD40/YVTN_repeat-like_dom_sf"/>
</dbReference>
<dbReference type="AlphaFoldDB" id="A0A0C9TS44"/>
<protein>
    <recommendedName>
        <fullName evidence="7">WD40 repeat-like protein</fullName>
    </recommendedName>
</protein>
<evidence type="ECO:0008006" key="7">
    <source>
        <dbReference type="Google" id="ProtNLM"/>
    </source>
</evidence>
<feature type="compositionally biased region" description="Polar residues" evidence="4">
    <location>
        <begin position="540"/>
        <end position="549"/>
    </location>
</feature>
<dbReference type="PANTHER" id="PTHR22847">
    <property type="entry name" value="WD40 REPEAT PROTEIN"/>
    <property type="match status" value="1"/>
</dbReference>
<dbReference type="InterPro" id="IPR020472">
    <property type="entry name" value="WD40_PAC1"/>
</dbReference>
<feature type="repeat" description="WD" evidence="3">
    <location>
        <begin position="316"/>
        <end position="348"/>
    </location>
</feature>
<feature type="region of interest" description="Disordered" evidence="4">
    <location>
        <begin position="571"/>
        <end position="598"/>
    </location>
</feature>
<dbReference type="Proteomes" id="UP000053647">
    <property type="component" value="Unassembled WGS sequence"/>
</dbReference>
<dbReference type="PANTHER" id="PTHR22847:SF637">
    <property type="entry name" value="WD REPEAT DOMAIN 5B"/>
    <property type="match status" value="1"/>
</dbReference>
<feature type="repeat" description="WD" evidence="3">
    <location>
        <begin position="150"/>
        <end position="191"/>
    </location>
</feature>
<dbReference type="OrthoDB" id="10395638at2759"/>
<evidence type="ECO:0000256" key="2">
    <source>
        <dbReference type="ARBA" id="ARBA00022737"/>
    </source>
</evidence>
<dbReference type="PRINTS" id="PR00320">
    <property type="entry name" value="GPROTEINBRPT"/>
</dbReference>
<dbReference type="PROSITE" id="PS50082">
    <property type="entry name" value="WD_REPEATS_2"/>
    <property type="match status" value="4"/>
</dbReference>
<keyword evidence="1 3" id="KW-0853">WD repeat</keyword>
<organism evidence="5 6">
    <name type="scientific">Paxillus involutus ATCC 200175</name>
    <dbReference type="NCBI Taxonomy" id="664439"/>
    <lineage>
        <taxon>Eukaryota</taxon>
        <taxon>Fungi</taxon>
        <taxon>Dikarya</taxon>
        <taxon>Basidiomycota</taxon>
        <taxon>Agaricomycotina</taxon>
        <taxon>Agaricomycetes</taxon>
        <taxon>Agaricomycetidae</taxon>
        <taxon>Boletales</taxon>
        <taxon>Paxilineae</taxon>
        <taxon>Paxillaceae</taxon>
        <taxon>Paxillus</taxon>
    </lineage>
</organism>
<feature type="region of interest" description="Disordered" evidence="4">
    <location>
        <begin position="377"/>
        <end position="404"/>
    </location>
</feature>
<dbReference type="CDD" id="cd00200">
    <property type="entry name" value="WD40"/>
    <property type="match status" value="1"/>
</dbReference>
<dbReference type="GO" id="GO:1990234">
    <property type="term" value="C:transferase complex"/>
    <property type="evidence" value="ECO:0007669"/>
    <property type="project" value="UniProtKB-ARBA"/>
</dbReference>
<feature type="repeat" description="WD" evidence="3">
    <location>
        <begin position="68"/>
        <end position="108"/>
    </location>
</feature>
<dbReference type="InterPro" id="IPR001680">
    <property type="entry name" value="WD40_rpt"/>
</dbReference>
<proteinExistence type="predicted"/>
<feature type="region of interest" description="Disordered" evidence="4">
    <location>
        <begin position="480"/>
        <end position="514"/>
    </location>
</feature>
<evidence type="ECO:0000256" key="4">
    <source>
        <dbReference type="SAM" id="MobiDB-lite"/>
    </source>
</evidence>
<dbReference type="SMART" id="SM00320">
    <property type="entry name" value="WD40"/>
    <property type="match status" value="7"/>
</dbReference>
<feature type="repeat" description="WD" evidence="3">
    <location>
        <begin position="108"/>
        <end position="149"/>
    </location>
</feature>
<sequence>MHTSSHSVTSKSASVPSIVSSQSPSSAIHTLSRSVFPEIASVPPVAPSDLSQSVFPKNANHPVPVQVLEGHENTVLCVCFCTENKVVSGSVDHTLRIWDRKTGTTQVLSGHADTVWEVDVSQDGKMVVSSSADCTVRIWDGESGEMMQVCRGHGDEVYLVKFSPDSSRIVSGSEDNTIRVWSVETGEQAFEPIKCHGRVDCVRYSPGGDRIASGSDTVHIWNAETGVGILSIRNSKVGSLAWTADGTHIIGGGRGEFTIWNSDDGEKIRTWKAHDGPGLIRGLSLSPTAPTHLATSSWDWKTTFIFDISTGKQVAALEHNQIADTIAFSPSGRHIVTACHDKKLYLWEAPAFGDPQTKPPTQPFSSLLDRPAIPLAGPSQNDGRGLDPFWDSLPNRAQEASPQPQRLLNKARNAFANIFTRRPAGAARTLPIPQGPARETVEPVEVAAGRDKTFWVIVAIPTYTTVEKILYTIIHCRKPEDPDDDLPAATGTNSSEITAGNAATTDPSEPAGDSVIRTQPQCIEMPAVRGLSGVEKTDRSPGSLQTSAGKTVMRNQRESIEMVAFPHSITQNLPASPLSNTSRPTSSQALLQHDHTPPSAITLSPIEIAMIEEYRRRQATSAFIETVADPLSGASHDRDALRSP</sequence>
<feature type="compositionally biased region" description="Polar residues" evidence="4">
    <location>
        <begin position="490"/>
        <end position="507"/>
    </location>
</feature>
<dbReference type="SUPFAM" id="SSF50978">
    <property type="entry name" value="WD40 repeat-like"/>
    <property type="match status" value="1"/>
</dbReference>
<feature type="region of interest" description="Disordered" evidence="4">
    <location>
        <begin position="1"/>
        <end position="20"/>
    </location>
</feature>
<gene>
    <name evidence="5" type="ORF">PAXINDRAFT_14055</name>
</gene>
<evidence type="ECO:0000256" key="3">
    <source>
        <dbReference type="PROSITE-ProRule" id="PRU00221"/>
    </source>
</evidence>
<dbReference type="EMBL" id="KN819355">
    <property type="protein sequence ID" value="KIJ13158.1"/>
    <property type="molecule type" value="Genomic_DNA"/>
</dbReference>
<dbReference type="InterPro" id="IPR036322">
    <property type="entry name" value="WD40_repeat_dom_sf"/>
</dbReference>
<keyword evidence="6" id="KW-1185">Reference proteome</keyword>
<accession>A0A0C9TS44</accession>
<dbReference type="PROSITE" id="PS50294">
    <property type="entry name" value="WD_REPEATS_REGION"/>
    <property type="match status" value="4"/>
</dbReference>
<evidence type="ECO:0000313" key="5">
    <source>
        <dbReference type="EMBL" id="KIJ13158.1"/>
    </source>
</evidence>
<name>A0A0C9TS44_PAXIN</name>
<dbReference type="Gene3D" id="2.130.10.10">
    <property type="entry name" value="YVTN repeat-like/Quinoprotein amine dehydrogenase"/>
    <property type="match status" value="2"/>
</dbReference>